<dbReference type="InterPro" id="IPR037066">
    <property type="entry name" value="Plug_dom_sf"/>
</dbReference>
<evidence type="ECO:0000256" key="5">
    <source>
        <dbReference type="ARBA" id="ARBA00023136"/>
    </source>
</evidence>
<evidence type="ECO:0000256" key="4">
    <source>
        <dbReference type="ARBA" id="ARBA00022692"/>
    </source>
</evidence>
<evidence type="ECO:0000256" key="3">
    <source>
        <dbReference type="ARBA" id="ARBA00022452"/>
    </source>
</evidence>
<dbReference type="RefSeq" id="WP_138534218.1">
    <property type="nucleotide sequence ID" value="NZ_VANR01000001.1"/>
</dbReference>
<dbReference type="Pfam" id="PF13715">
    <property type="entry name" value="CarbopepD_reg_2"/>
    <property type="match status" value="1"/>
</dbReference>
<keyword evidence="4 7" id="KW-0812">Transmembrane</keyword>
<keyword evidence="6 7" id="KW-0998">Cell outer membrane</keyword>
<dbReference type="PROSITE" id="PS52016">
    <property type="entry name" value="TONB_DEPENDENT_REC_3"/>
    <property type="match status" value="1"/>
</dbReference>
<evidence type="ECO:0000256" key="9">
    <source>
        <dbReference type="SAM" id="SignalP"/>
    </source>
</evidence>
<gene>
    <name evidence="11" type="ORF">FDT66_00635</name>
</gene>
<dbReference type="InterPro" id="IPR008969">
    <property type="entry name" value="CarboxyPept-like_regulatory"/>
</dbReference>
<name>A0A5S3N9V0_9FLAO</name>
<evidence type="ECO:0000313" key="11">
    <source>
        <dbReference type="EMBL" id="TMM32005.1"/>
    </source>
</evidence>
<dbReference type="InterPro" id="IPR039426">
    <property type="entry name" value="TonB-dep_rcpt-like"/>
</dbReference>
<comment type="similarity">
    <text evidence="7">Belongs to the TonB-dependent receptor family.</text>
</comment>
<keyword evidence="2 7" id="KW-0813">Transport</keyword>
<protein>
    <submittedName>
        <fullName evidence="11">TonB-dependent receptor</fullName>
    </submittedName>
</protein>
<feature type="region of interest" description="Disordered" evidence="8">
    <location>
        <begin position="798"/>
        <end position="817"/>
    </location>
</feature>
<dbReference type="Gene3D" id="2.60.40.1120">
    <property type="entry name" value="Carboxypeptidase-like, regulatory domain"/>
    <property type="match status" value="1"/>
</dbReference>
<dbReference type="Gene3D" id="2.170.130.10">
    <property type="entry name" value="TonB-dependent receptor, plug domain"/>
    <property type="match status" value="1"/>
</dbReference>
<dbReference type="OrthoDB" id="8764943at2"/>
<evidence type="ECO:0000256" key="1">
    <source>
        <dbReference type="ARBA" id="ARBA00004571"/>
    </source>
</evidence>
<feature type="signal peptide" evidence="9">
    <location>
        <begin position="1"/>
        <end position="18"/>
    </location>
</feature>
<dbReference type="GO" id="GO:0009279">
    <property type="term" value="C:cell outer membrane"/>
    <property type="evidence" value="ECO:0007669"/>
    <property type="project" value="UniProtKB-SubCell"/>
</dbReference>
<evidence type="ECO:0000256" key="6">
    <source>
        <dbReference type="ARBA" id="ARBA00023237"/>
    </source>
</evidence>
<dbReference type="Pfam" id="PF14905">
    <property type="entry name" value="OMP_b-brl_3"/>
    <property type="match status" value="1"/>
</dbReference>
<evidence type="ECO:0000313" key="12">
    <source>
        <dbReference type="Proteomes" id="UP000307140"/>
    </source>
</evidence>
<dbReference type="PANTHER" id="PTHR40980">
    <property type="entry name" value="PLUG DOMAIN-CONTAINING PROTEIN"/>
    <property type="match status" value="1"/>
</dbReference>
<feature type="chain" id="PRO_5024310837" evidence="9">
    <location>
        <begin position="19"/>
        <end position="817"/>
    </location>
</feature>
<dbReference type="Gene3D" id="2.40.170.20">
    <property type="entry name" value="TonB-dependent receptor, beta-barrel domain"/>
    <property type="match status" value="1"/>
</dbReference>
<dbReference type="AlphaFoldDB" id="A0A5S3N9V0"/>
<evidence type="ECO:0000256" key="2">
    <source>
        <dbReference type="ARBA" id="ARBA00022448"/>
    </source>
</evidence>
<dbReference type="PANTHER" id="PTHR40980:SF4">
    <property type="entry name" value="TONB-DEPENDENT RECEPTOR-LIKE BETA-BARREL DOMAIN-CONTAINING PROTEIN"/>
    <property type="match status" value="1"/>
</dbReference>
<dbReference type="SUPFAM" id="SSF56935">
    <property type="entry name" value="Porins"/>
    <property type="match status" value="1"/>
</dbReference>
<dbReference type="InterPro" id="IPR036942">
    <property type="entry name" value="Beta-barrel_TonB_sf"/>
</dbReference>
<keyword evidence="9" id="KW-0732">Signal</keyword>
<evidence type="ECO:0000259" key="10">
    <source>
        <dbReference type="Pfam" id="PF14905"/>
    </source>
</evidence>
<feature type="domain" description="Outer membrane protein beta-barrel" evidence="10">
    <location>
        <begin position="372"/>
        <end position="791"/>
    </location>
</feature>
<keyword evidence="3 7" id="KW-1134">Transmembrane beta strand</keyword>
<keyword evidence="11" id="KW-0675">Receptor</keyword>
<keyword evidence="12" id="KW-1185">Reference proteome</keyword>
<evidence type="ECO:0000256" key="8">
    <source>
        <dbReference type="SAM" id="MobiDB-lite"/>
    </source>
</evidence>
<dbReference type="EMBL" id="VANR01000001">
    <property type="protein sequence ID" value="TMM32005.1"/>
    <property type="molecule type" value="Genomic_DNA"/>
</dbReference>
<organism evidence="11 12">
    <name type="scientific">Polaribacter aestuariivivens</name>
    <dbReference type="NCBI Taxonomy" id="2304626"/>
    <lineage>
        <taxon>Bacteria</taxon>
        <taxon>Pseudomonadati</taxon>
        <taxon>Bacteroidota</taxon>
        <taxon>Flavobacteriia</taxon>
        <taxon>Flavobacteriales</taxon>
        <taxon>Flavobacteriaceae</taxon>
    </lineage>
</organism>
<dbReference type="SUPFAM" id="SSF49464">
    <property type="entry name" value="Carboxypeptidase regulatory domain-like"/>
    <property type="match status" value="1"/>
</dbReference>
<dbReference type="Proteomes" id="UP000307140">
    <property type="component" value="Unassembled WGS sequence"/>
</dbReference>
<accession>A0A5S3N9V0</accession>
<proteinExistence type="inferred from homology"/>
<reference evidence="11 12" key="1">
    <citation type="submission" date="2019-05" db="EMBL/GenBank/DDBJ databases">
        <title>Polaribacter aestuariivivens sp. nov., isolated from a tidal flat.</title>
        <authorList>
            <person name="Yoon J.-H."/>
        </authorList>
    </citation>
    <scope>NUCLEOTIDE SEQUENCE [LARGE SCALE GENOMIC DNA]</scope>
    <source>
        <strain evidence="11 12">DBTF-3</strain>
    </source>
</reference>
<keyword evidence="5 7" id="KW-0472">Membrane</keyword>
<evidence type="ECO:0000256" key="7">
    <source>
        <dbReference type="PROSITE-ProRule" id="PRU01360"/>
    </source>
</evidence>
<sequence>MKNLLLLVLFCFSITLQAQLPKNKLLKPGTISGKVVDKISKEPLPYVNIVVRDFSKKILTGGITNENGLFNIKDIPEGNSLVEVQFIGYKTFSTKIEISNKKNKIDLGTISLSEDNAQLNEIVVRAETSQVVQKVDRKVINVGKDLTATGTTASELLNNVQSVSVDSQTGSISLRGNDNVRVLVDGKPTNISAAQLLKQIPSTSIKSIELITNPSAKYNPEGMSGIINIILNKNANMGFNGSVDTGITAGHYVRYNASTNMNYKTGKVNFFGNYGYNGGNNYNYGFVDRPTANRLQDFIFQNDNQSHLIKAGADIYLDKKNTLSFYTTQNWFDGDGNGRTLVTENGTIVSNAPNIQLKNNQTGAYNVNYKREFEKEGHNLEFEATYSNTRAPEDAENKDLTKNPNDADFKVLNFFNDITNKSNNTLLNVDYTNPVSEKGKLELGLEYREDNTSNINITNQDEIVFDNQGNSMIQPLGNSDFDYGRKIYSAYANYGHQFGKLTMQLGARFEQFKAEGNFNRDGNPSENVKQDIFSVYPSAFFTFNPSDKNQFQVSYSRRVDRPGISQVNPIREWSTPLITSIGNADLLPQFTNSFEANYTRQIKNGSVTFGTFYRAINDNISRVTYKDPNDPSNVKQVLSWTNFEDTSAYGLEFSLNYKIANWWRVNSSMDFYSQKQFGTVDLVNANAQRIEVTNEVFNARISNNFKVSKRVNIQLFAMYRGPQEDIQWKTENMWMVNTGASLQVLDGKGSINFRVNDIFRGMKFAFNSENPFVQNGQFNWESQTAYIGFNYRFGSGKNKAKQRRQRDDNIKEGGAGF</sequence>
<comment type="subcellular location">
    <subcellularLocation>
        <location evidence="1 7">Cell outer membrane</location>
        <topology evidence="1 7">Multi-pass membrane protein</topology>
    </subcellularLocation>
</comment>
<comment type="caution">
    <text evidence="11">The sequence shown here is derived from an EMBL/GenBank/DDBJ whole genome shotgun (WGS) entry which is preliminary data.</text>
</comment>
<dbReference type="InterPro" id="IPR041700">
    <property type="entry name" value="OMP_b-brl_3"/>
</dbReference>